<dbReference type="EMBL" id="WSEL01000006">
    <property type="protein sequence ID" value="MVQ30486.1"/>
    <property type="molecule type" value="Genomic_DNA"/>
</dbReference>
<organism evidence="1 2">
    <name type="scientific">Ramlibacter pinisoli</name>
    <dbReference type="NCBI Taxonomy" id="2682844"/>
    <lineage>
        <taxon>Bacteria</taxon>
        <taxon>Pseudomonadati</taxon>
        <taxon>Pseudomonadota</taxon>
        <taxon>Betaproteobacteria</taxon>
        <taxon>Burkholderiales</taxon>
        <taxon>Comamonadaceae</taxon>
        <taxon>Ramlibacter</taxon>
    </lineage>
</organism>
<protein>
    <submittedName>
        <fullName evidence="1">Uncharacterized protein</fullName>
    </submittedName>
</protein>
<comment type="caution">
    <text evidence="1">The sequence shown here is derived from an EMBL/GenBank/DDBJ whole genome shotgun (WGS) entry which is preliminary data.</text>
</comment>
<name>A0A6N8IWX8_9BURK</name>
<dbReference type="AlphaFoldDB" id="A0A6N8IWX8"/>
<gene>
    <name evidence="1" type="ORF">GON04_13575</name>
</gene>
<reference evidence="1 2" key="1">
    <citation type="submission" date="2019-12" db="EMBL/GenBank/DDBJ databases">
        <authorList>
            <person name="Huq M.A."/>
        </authorList>
    </citation>
    <scope>NUCLEOTIDE SEQUENCE [LARGE SCALE GENOMIC DNA]</scope>
    <source>
        <strain evidence="1 2">MAH-25</strain>
    </source>
</reference>
<keyword evidence="2" id="KW-1185">Reference proteome</keyword>
<evidence type="ECO:0000313" key="1">
    <source>
        <dbReference type="EMBL" id="MVQ30486.1"/>
    </source>
</evidence>
<dbReference type="Proteomes" id="UP000469385">
    <property type="component" value="Unassembled WGS sequence"/>
</dbReference>
<sequence>MNLHDKLFEAYASWSGARDELDRLRAQLPPPGSGQFAQSPKLAALFAAIATQQDICEARYAQLLDIADQHARLLRDRGQDGASPLTAGA</sequence>
<accession>A0A6N8IWX8</accession>
<evidence type="ECO:0000313" key="2">
    <source>
        <dbReference type="Proteomes" id="UP000469385"/>
    </source>
</evidence>
<dbReference type="RefSeq" id="WP_157398615.1">
    <property type="nucleotide sequence ID" value="NZ_WSEL01000006.1"/>
</dbReference>
<proteinExistence type="predicted"/>